<sequence>MSKKHNSSDMTDDDDVVDWDSEPEIKEDAPEKRKTIDPAARRRIEQLLEERALRQQIEDAFDDD</sequence>
<feature type="compositionally biased region" description="Basic and acidic residues" evidence="1">
    <location>
        <begin position="23"/>
        <end position="39"/>
    </location>
</feature>
<accession>A0A1A9EXL5</accession>
<dbReference type="InterPro" id="IPR058059">
    <property type="entry name" value="PA3496-like"/>
</dbReference>
<keyword evidence="3" id="KW-1185">Reference proteome</keyword>
<evidence type="ECO:0000256" key="1">
    <source>
        <dbReference type="SAM" id="MobiDB-lite"/>
    </source>
</evidence>
<dbReference type="Proteomes" id="UP000078070">
    <property type="component" value="Chromosome"/>
</dbReference>
<dbReference type="RefSeq" id="WP_067380261.1">
    <property type="nucleotide sequence ID" value="NZ_CP015839.1"/>
</dbReference>
<dbReference type="OrthoDB" id="6089810at2"/>
<reference evidence="2 3" key="2">
    <citation type="journal article" date="2018" name="Int. J. Syst. Evol. Microbiol.">
        <title>Marinobacterium aestuarii sp. nov., a benzene-degrading marine bacterium isolated from estuary sediment.</title>
        <authorList>
            <person name="Bae S.S."/>
            <person name="Jung J."/>
            <person name="Chung D."/>
            <person name="Baek K."/>
        </authorList>
    </citation>
    <scope>NUCLEOTIDE SEQUENCE [LARGE SCALE GENOMIC DNA]</scope>
    <source>
        <strain evidence="2 3">ST58-10</strain>
    </source>
</reference>
<evidence type="ECO:0000313" key="3">
    <source>
        <dbReference type="Proteomes" id="UP000078070"/>
    </source>
</evidence>
<proteinExistence type="predicted"/>
<dbReference type="NCBIfam" id="NF046101">
    <property type="entry name" value="PA3496_fam"/>
    <property type="match status" value="1"/>
</dbReference>
<organism evidence="2 3">
    <name type="scientific">Marinobacterium aestuarii</name>
    <dbReference type="NCBI Taxonomy" id="1821621"/>
    <lineage>
        <taxon>Bacteria</taxon>
        <taxon>Pseudomonadati</taxon>
        <taxon>Pseudomonadota</taxon>
        <taxon>Gammaproteobacteria</taxon>
        <taxon>Oceanospirillales</taxon>
        <taxon>Oceanospirillaceae</taxon>
        <taxon>Marinobacterium</taxon>
    </lineage>
</organism>
<name>A0A1A9EXL5_9GAMM</name>
<feature type="region of interest" description="Disordered" evidence="1">
    <location>
        <begin position="1"/>
        <end position="39"/>
    </location>
</feature>
<gene>
    <name evidence="2" type="ORF">A8C75_07630</name>
</gene>
<dbReference type="AlphaFoldDB" id="A0A1A9EXL5"/>
<feature type="compositionally biased region" description="Acidic residues" evidence="1">
    <location>
        <begin position="10"/>
        <end position="22"/>
    </location>
</feature>
<dbReference type="EMBL" id="CP015839">
    <property type="protein sequence ID" value="ANG62371.1"/>
    <property type="molecule type" value="Genomic_DNA"/>
</dbReference>
<reference evidence="3" key="1">
    <citation type="submission" date="2016-05" db="EMBL/GenBank/DDBJ databases">
        <authorList>
            <person name="Baek K."/>
            <person name="Yang S.-J."/>
        </authorList>
    </citation>
    <scope>NUCLEOTIDE SEQUENCE [LARGE SCALE GENOMIC DNA]</scope>
    <source>
        <strain evidence="3">ST58-10</strain>
    </source>
</reference>
<dbReference type="KEGG" id="mars:A8C75_07630"/>
<evidence type="ECO:0000313" key="2">
    <source>
        <dbReference type="EMBL" id="ANG62371.1"/>
    </source>
</evidence>
<protein>
    <submittedName>
        <fullName evidence="2">Uncharacterized protein</fullName>
    </submittedName>
</protein>
<dbReference type="Pfam" id="PF26620">
    <property type="entry name" value="DUF8197"/>
    <property type="match status" value="1"/>
</dbReference>
<dbReference type="InterPro" id="IPR058510">
    <property type="entry name" value="DUF8197"/>
</dbReference>